<dbReference type="Pfam" id="PF03646">
    <property type="entry name" value="FlaG"/>
    <property type="match status" value="1"/>
</dbReference>
<dbReference type="SUPFAM" id="SSF160214">
    <property type="entry name" value="FlaG-like"/>
    <property type="match status" value="1"/>
</dbReference>
<comment type="caution">
    <text evidence="2">The sequence shown here is derived from an EMBL/GenBank/DDBJ whole genome shotgun (WGS) entry which is preliminary data.</text>
</comment>
<evidence type="ECO:0000313" key="2">
    <source>
        <dbReference type="EMBL" id="MFC5345470.1"/>
    </source>
</evidence>
<accession>A0ABW0FUQ6</accession>
<keyword evidence="2" id="KW-0966">Cell projection</keyword>
<feature type="compositionally biased region" description="Basic and acidic residues" evidence="1">
    <location>
        <begin position="39"/>
        <end position="54"/>
    </location>
</feature>
<keyword evidence="3" id="KW-1185">Reference proteome</keyword>
<dbReference type="InterPro" id="IPR035924">
    <property type="entry name" value="FlaG-like_sf"/>
</dbReference>
<keyword evidence="2" id="KW-0282">Flagellum</keyword>
<dbReference type="EMBL" id="JBHSLF010000049">
    <property type="protein sequence ID" value="MFC5345470.1"/>
    <property type="molecule type" value="Genomic_DNA"/>
</dbReference>
<keyword evidence="2" id="KW-0969">Cilium</keyword>
<dbReference type="Proteomes" id="UP001596152">
    <property type="component" value="Unassembled WGS sequence"/>
</dbReference>
<evidence type="ECO:0000313" key="3">
    <source>
        <dbReference type="Proteomes" id="UP001596152"/>
    </source>
</evidence>
<organism evidence="2 3">
    <name type="scientific">Brevundimonas staleyi</name>
    <dbReference type="NCBI Taxonomy" id="74326"/>
    <lineage>
        <taxon>Bacteria</taxon>
        <taxon>Pseudomonadati</taxon>
        <taxon>Pseudomonadota</taxon>
        <taxon>Alphaproteobacteria</taxon>
        <taxon>Caulobacterales</taxon>
        <taxon>Caulobacteraceae</taxon>
        <taxon>Brevundimonas</taxon>
    </lineage>
</organism>
<protein>
    <submittedName>
        <fullName evidence="2">Flagellar protein FlaG</fullName>
    </submittedName>
</protein>
<dbReference type="InterPro" id="IPR005186">
    <property type="entry name" value="FlaG"/>
</dbReference>
<reference evidence="3" key="1">
    <citation type="journal article" date="2019" name="Int. J. Syst. Evol. Microbiol.">
        <title>The Global Catalogue of Microorganisms (GCM) 10K type strain sequencing project: providing services to taxonomists for standard genome sequencing and annotation.</title>
        <authorList>
            <consortium name="The Broad Institute Genomics Platform"/>
            <consortium name="The Broad Institute Genome Sequencing Center for Infectious Disease"/>
            <person name="Wu L."/>
            <person name="Ma J."/>
        </authorList>
    </citation>
    <scope>NUCLEOTIDE SEQUENCE [LARGE SCALE GENOMIC DNA]</scope>
    <source>
        <strain evidence="3">JCM 12125</strain>
    </source>
</reference>
<dbReference type="RefSeq" id="WP_374038816.1">
    <property type="nucleotide sequence ID" value="NZ_CP169082.1"/>
</dbReference>
<evidence type="ECO:0000256" key="1">
    <source>
        <dbReference type="SAM" id="MobiDB-lite"/>
    </source>
</evidence>
<feature type="region of interest" description="Disordered" evidence="1">
    <location>
        <begin position="35"/>
        <end position="54"/>
    </location>
</feature>
<gene>
    <name evidence="2" type="ORF">ACFPIE_16260</name>
</gene>
<sequence>MDTNAKPVSVNVVPIAPVQAVVEPAVAVPPVAVSVDTGRASDRRNQSQQRADDNARYRLVIEEGPTQGSFVYKTLDSSTGEIIRQFPREQVLRMAESGGYSAGGLIDTSA</sequence>
<proteinExistence type="predicted"/>
<dbReference type="Gene3D" id="3.30.160.170">
    <property type="entry name" value="FlaG-like"/>
    <property type="match status" value="1"/>
</dbReference>
<name>A0ABW0FUQ6_9CAUL</name>